<sequence>MNDGIAFAAADREFYRPLAEAHDDGEVFAPRTVPAGWRAVTSGIWTMWHRPGHGDVADEGWKVHVSARPDRLAAVLDAAAAACFAHAVPFKHLSRRQFYWWTHHKYASRPQAGKFIAAYPRDVETARELMERLRAALAGERGPYVLSDRRFRDSSTVYYRYGAFRPRTRVEADGTGTPLVRDGAGRLVPDSRDVVFRLPDGIEDPFRVRRGGGAKGAALPGFTIDSSVRFTNAGGTYRGHQTATGRRVFLKEARPHTGLREDGATAVEQLREEWTVLNRLHALVPGLAPEPIGYFRAWEHEFMAVEHVDGLLLSRWLAVNHPILRAGSTPADFAAFYPRCERILAALEAQLARLHDAGHYFIDVSPANILVGDDDRIRLIDFGCAHRRGDVLLRAGTPGFAPPERLAGDDPGVYDDYGLAAIALHLLGPVNLVADRHPGVLAHAYRDLSELAPVPPALWRRATRYRAAGAAGTEPTPRQVADDPARYLRELRDRTADALVAMADLDHPDRVFPTIPQGYASNTVCLAYGTAGVVHALRRLDRPLPPGLLERLRRDALAGAADLGPGLFAGTAGIARVLADCGLTEEAGTLLAAADRHPLTASSATLFGGSAGVALTHLALFGHTGDERHIDRALALAGALPADDDLLTDLIGADDATGLMHGRCGIALMLAQLAELTGEVRLADRAVRLLHAELDRAIDPDAAGLLFPVSAGDRRALPYLFAGSAGMVFAATRVLRASPDERLAAALPRLLAPLRLTYTAMPGLCQGLAGYAFTLADHGAEDGAARIAQSLYKYAVPHHTGVRFLGDQLLRFSAELWSGSAGVLLALNQVLDPRPDALCTVDDVIARRLVGAVR</sequence>
<dbReference type="Pfam" id="PF25816">
    <property type="entry name" value="RamC_N"/>
    <property type="match status" value="1"/>
</dbReference>
<dbReference type="Pfam" id="PF00069">
    <property type="entry name" value="Pkinase"/>
    <property type="match status" value="1"/>
</dbReference>
<dbReference type="Gene3D" id="1.10.510.10">
    <property type="entry name" value="Transferase(Phosphotransferase) domain 1"/>
    <property type="match status" value="1"/>
</dbReference>
<dbReference type="InterPro" id="IPR000719">
    <property type="entry name" value="Prot_kinase_dom"/>
</dbReference>
<dbReference type="InterPro" id="IPR007822">
    <property type="entry name" value="LANC-like"/>
</dbReference>
<organism evidence="2 3">
    <name type="scientific">Actinoplanes digitatis</name>
    <dbReference type="NCBI Taxonomy" id="1868"/>
    <lineage>
        <taxon>Bacteria</taxon>
        <taxon>Bacillati</taxon>
        <taxon>Actinomycetota</taxon>
        <taxon>Actinomycetes</taxon>
        <taxon>Micromonosporales</taxon>
        <taxon>Micromonosporaceae</taxon>
        <taxon>Actinoplanes</taxon>
    </lineage>
</organism>
<dbReference type="InterPro" id="IPR058053">
    <property type="entry name" value="RamC_C"/>
</dbReference>
<accession>A0A7W7MPG0</accession>
<dbReference type="GO" id="GO:0005524">
    <property type="term" value="F:ATP binding"/>
    <property type="evidence" value="ECO:0007669"/>
    <property type="project" value="InterPro"/>
</dbReference>
<name>A0A7W7MPG0_9ACTN</name>
<dbReference type="InterPro" id="IPR012341">
    <property type="entry name" value="6hp_glycosidase-like_sf"/>
</dbReference>
<dbReference type="SUPFAM" id="SSF56112">
    <property type="entry name" value="Protein kinase-like (PK-like)"/>
    <property type="match status" value="1"/>
</dbReference>
<feature type="domain" description="Protein kinase" evidence="1">
    <location>
        <begin position="222"/>
        <end position="510"/>
    </location>
</feature>
<dbReference type="InterPro" id="IPR057929">
    <property type="entry name" value="RamC_N"/>
</dbReference>
<keyword evidence="3" id="KW-1185">Reference proteome</keyword>
<dbReference type="SMART" id="SM00220">
    <property type="entry name" value="S_TKc"/>
    <property type="match status" value="1"/>
</dbReference>
<dbReference type="GO" id="GO:0031179">
    <property type="term" value="P:peptide modification"/>
    <property type="evidence" value="ECO:0007669"/>
    <property type="project" value="InterPro"/>
</dbReference>
<dbReference type="PROSITE" id="PS50011">
    <property type="entry name" value="PROTEIN_KINASE_DOM"/>
    <property type="match status" value="1"/>
</dbReference>
<dbReference type="GO" id="GO:0005975">
    <property type="term" value="P:carbohydrate metabolic process"/>
    <property type="evidence" value="ECO:0007669"/>
    <property type="project" value="InterPro"/>
</dbReference>
<reference evidence="2 3" key="1">
    <citation type="submission" date="2020-08" db="EMBL/GenBank/DDBJ databases">
        <title>Sequencing the genomes of 1000 actinobacteria strains.</title>
        <authorList>
            <person name="Klenk H.-P."/>
        </authorList>
    </citation>
    <scope>NUCLEOTIDE SEQUENCE [LARGE SCALE GENOMIC DNA]</scope>
    <source>
        <strain evidence="2 3">DSM 43149</strain>
    </source>
</reference>
<dbReference type="Proteomes" id="UP000578112">
    <property type="component" value="Unassembled WGS sequence"/>
</dbReference>
<dbReference type="Gene3D" id="1.50.10.10">
    <property type="match status" value="2"/>
</dbReference>
<dbReference type="AlphaFoldDB" id="A0A7W7MPG0"/>
<dbReference type="EMBL" id="JACHNH010000001">
    <property type="protein sequence ID" value="MBB4761662.1"/>
    <property type="molecule type" value="Genomic_DNA"/>
</dbReference>
<dbReference type="InterPro" id="IPR011009">
    <property type="entry name" value="Kinase-like_dom_sf"/>
</dbReference>
<protein>
    <recommendedName>
        <fullName evidence="1">Protein kinase domain-containing protein</fullName>
    </recommendedName>
</protein>
<gene>
    <name evidence="2" type="ORF">BJ971_002218</name>
</gene>
<evidence type="ECO:0000259" key="1">
    <source>
        <dbReference type="PROSITE" id="PS50011"/>
    </source>
</evidence>
<dbReference type="PRINTS" id="PR01950">
    <property type="entry name" value="LANCSUPER"/>
</dbReference>
<dbReference type="SMART" id="SM01260">
    <property type="entry name" value="LANC_like"/>
    <property type="match status" value="1"/>
</dbReference>
<dbReference type="GO" id="GO:0004672">
    <property type="term" value="F:protein kinase activity"/>
    <property type="evidence" value="ECO:0007669"/>
    <property type="project" value="InterPro"/>
</dbReference>
<dbReference type="InterPro" id="IPR053524">
    <property type="entry name" value="Aerial_hyphae_peptide-synth"/>
</dbReference>
<dbReference type="Pfam" id="PF05147">
    <property type="entry name" value="LANC_like"/>
    <property type="match status" value="1"/>
</dbReference>
<proteinExistence type="predicted"/>
<comment type="caution">
    <text evidence="2">The sequence shown here is derived from an EMBL/GenBank/DDBJ whole genome shotgun (WGS) entry which is preliminary data.</text>
</comment>
<dbReference type="SUPFAM" id="SSF158745">
    <property type="entry name" value="LanC-like"/>
    <property type="match status" value="1"/>
</dbReference>
<evidence type="ECO:0000313" key="2">
    <source>
        <dbReference type="EMBL" id="MBB4761662.1"/>
    </source>
</evidence>
<dbReference type="CDD" id="cd04791">
    <property type="entry name" value="LanC_SerThrkinase"/>
    <property type="match status" value="1"/>
</dbReference>
<evidence type="ECO:0000313" key="3">
    <source>
        <dbReference type="Proteomes" id="UP000578112"/>
    </source>
</evidence>
<dbReference type="RefSeq" id="WP_184992199.1">
    <property type="nucleotide sequence ID" value="NZ_BOMK01000001.1"/>
</dbReference>
<dbReference type="NCBIfam" id="NF038151">
    <property type="entry name" value="lanthi_synth_III"/>
    <property type="match status" value="1"/>
</dbReference>